<dbReference type="InterPro" id="IPR036388">
    <property type="entry name" value="WH-like_DNA-bd_sf"/>
</dbReference>
<dbReference type="STRING" id="292462.AWC05_01790"/>
<dbReference type="NCBIfam" id="NF033788">
    <property type="entry name" value="HTH_metalloreg"/>
    <property type="match status" value="1"/>
</dbReference>
<gene>
    <name evidence="5" type="ORF">AWC05_01790</name>
</gene>
<evidence type="ECO:0000313" key="6">
    <source>
        <dbReference type="Proteomes" id="UP000193010"/>
    </source>
</evidence>
<evidence type="ECO:0000259" key="4">
    <source>
        <dbReference type="PROSITE" id="PS50987"/>
    </source>
</evidence>
<dbReference type="GO" id="GO:0003700">
    <property type="term" value="F:DNA-binding transcription factor activity"/>
    <property type="evidence" value="ECO:0007669"/>
    <property type="project" value="InterPro"/>
</dbReference>
<evidence type="ECO:0000256" key="3">
    <source>
        <dbReference type="ARBA" id="ARBA00023163"/>
    </source>
</evidence>
<keyword evidence="3" id="KW-0804">Transcription</keyword>
<keyword evidence="2" id="KW-0238">DNA-binding</keyword>
<accession>A0A1X1TYM3</accession>
<dbReference type="OrthoDB" id="3628603at2"/>
<proteinExistence type="predicted"/>
<dbReference type="EMBL" id="LQOV01000030">
    <property type="protein sequence ID" value="ORV49657.1"/>
    <property type="molecule type" value="Genomic_DNA"/>
</dbReference>
<reference evidence="5 6" key="1">
    <citation type="submission" date="2016-01" db="EMBL/GenBank/DDBJ databases">
        <title>The new phylogeny of the genus Mycobacterium.</title>
        <authorList>
            <person name="Tarcisio F."/>
            <person name="Conor M."/>
            <person name="Antonella G."/>
            <person name="Elisabetta G."/>
            <person name="Giulia F.S."/>
            <person name="Sara T."/>
            <person name="Anna F."/>
            <person name="Clotilde B."/>
            <person name="Roberto B."/>
            <person name="Veronica D.S."/>
            <person name="Fabio R."/>
            <person name="Monica P."/>
            <person name="Olivier J."/>
            <person name="Enrico T."/>
            <person name="Nicola S."/>
        </authorList>
    </citation>
    <scope>NUCLEOTIDE SEQUENCE [LARGE SCALE GENOMIC DNA]</scope>
    <source>
        <strain evidence="5 6">DSM 44852</strain>
    </source>
</reference>
<dbReference type="AlphaFoldDB" id="A0A1X1TYM3"/>
<dbReference type="SUPFAM" id="SSF46785">
    <property type="entry name" value="Winged helix' DNA-binding domain"/>
    <property type="match status" value="1"/>
</dbReference>
<keyword evidence="1" id="KW-0805">Transcription regulation</keyword>
<protein>
    <submittedName>
        <fullName evidence="5">ArsR family transcriptional regulator</fullName>
    </submittedName>
</protein>
<keyword evidence="6" id="KW-1185">Reference proteome</keyword>
<dbReference type="SMART" id="SM00418">
    <property type="entry name" value="HTH_ARSR"/>
    <property type="match status" value="1"/>
</dbReference>
<dbReference type="PROSITE" id="PS50987">
    <property type="entry name" value="HTH_ARSR_2"/>
    <property type="match status" value="1"/>
</dbReference>
<dbReference type="Gene3D" id="1.10.10.10">
    <property type="entry name" value="Winged helix-like DNA-binding domain superfamily/Winged helix DNA-binding domain"/>
    <property type="match status" value="1"/>
</dbReference>
<evidence type="ECO:0000256" key="2">
    <source>
        <dbReference type="ARBA" id="ARBA00023125"/>
    </source>
</evidence>
<dbReference type="PANTHER" id="PTHR33154:SF33">
    <property type="entry name" value="TRANSCRIPTIONAL REPRESSOR SDPR"/>
    <property type="match status" value="1"/>
</dbReference>
<dbReference type="InterPro" id="IPR001845">
    <property type="entry name" value="HTH_ArsR_DNA-bd_dom"/>
</dbReference>
<dbReference type="Proteomes" id="UP000193010">
    <property type="component" value="Unassembled WGS sequence"/>
</dbReference>
<evidence type="ECO:0000256" key="1">
    <source>
        <dbReference type="ARBA" id="ARBA00023015"/>
    </source>
</evidence>
<dbReference type="RefSeq" id="WP_085224781.1">
    <property type="nucleotide sequence ID" value="NZ_AP022576.1"/>
</dbReference>
<dbReference type="Pfam" id="PF01022">
    <property type="entry name" value="HTH_5"/>
    <property type="match status" value="1"/>
</dbReference>
<dbReference type="PRINTS" id="PR00778">
    <property type="entry name" value="HTHARSR"/>
</dbReference>
<dbReference type="GO" id="GO:0003677">
    <property type="term" value="F:DNA binding"/>
    <property type="evidence" value="ECO:0007669"/>
    <property type="project" value="UniProtKB-KW"/>
</dbReference>
<comment type="caution">
    <text evidence="5">The sequence shown here is derived from an EMBL/GenBank/DDBJ whole genome shotgun (WGS) entry which is preliminary data.</text>
</comment>
<name>A0A1X1TYM3_MYCFL</name>
<feature type="domain" description="HTH arsR-type" evidence="4">
    <location>
        <begin position="1"/>
        <end position="93"/>
    </location>
</feature>
<dbReference type="InterPro" id="IPR011991">
    <property type="entry name" value="ArsR-like_HTH"/>
</dbReference>
<dbReference type="InterPro" id="IPR036390">
    <property type="entry name" value="WH_DNA-bd_sf"/>
</dbReference>
<organism evidence="5 6">
    <name type="scientific">Mycobacterium florentinum</name>
    <dbReference type="NCBI Taxonomy" id="292462"/>
    <lineage>
        <taxon>Bacteria</taxon>
        <taxon>Bacillati</taxon>
        <taxon>Actinomycetota</taxon>
        <taxon>Actinomycetes</taxon>
        <taxon>Mycobacteriales</taxon>
        <taxon>Mycobacteriaceae</taxon>
        <taxon>Mycobacterium</taxon>
        <taxon>Mycobacterium simiae complex</taxon>
    </lineage>
</organism>
<evidence type="ECO:0000313" key="5">
    <source>
        <dbReference type="EMBL" id="ORV49657.1"/>
    </source>
</evidence>
<dbReference type="InterPro" id="IPR051081">
    <property type="entry name" value="HTH_MetalResp_TranReg"/>
</dbReference>
<sequence length="108" mass="11775">METYQGGGDAWGALADRTRRAIMERLAHGPAAVGELARDLPVSRPAVSQHLKVLKCAGLVSDRPAGTRRVYQLDPTGLEALRTELDRFWTHALANYAAKFTEIEGEAS</sequence>
<dbReference type="CDD" id="cd00090">
    <property type="entry name" value="HTH_ARSR"/>
    <property type="match status" value="1"/>
</dbReference>
<dbReference type="PANTHER" id="PTHR33154">
    <property type="entry name" value="TRANSCRIPTIONAL REGULATOR, ARSR FAMILY"/>
    <property type="match status" value="1"/>
</dbReference>